<keyword evidence="13" id="KW-1185">Reference proteome</keyword>
<evidence type="ECO:0000313" key="12">
    <source>
        <dbReference type="EMBL" id="MCJ0743792.1"/>
    </source>
</evidence>
<feature type="domain" description="Histidine kinase" evidence="11">
    <location>
        <begin position="528"/>
        <end position="723"/>
    </location>
</feature>
<dbReference type="InterPro" id="IPR019734">
    <property type="entry name" value="TPR_rpt"/>
</dbReference>
<dbReference type="InterPro" id="IPR011495">
    <property type="entry name" value="Sig_transdc_His_kin_sub2_dim/P"/>
</dbReference>
<dbReference type="SUPFAM" id="SSF55874">
    <property type="entry name" value="ATPase domain of HSP90 chaperone/DNA topoisomerase II/histidine kinase"/>
    <property type="match status" value="1"/>
</dbReference>
<dbReference type="Gene3D" id="3.30.450.20">
    <property type="entry name" value="PAS domain"/>
    <property type="match status" value="1"/>
</dbReference>
<dbReference type="InterPro" id="IPR036890">
    <property type="entry name" value="HATPase_C_sf"/>
</dbReference>
<dbReference type="SUPFAM" id="SSF48452">
    <property type="entry name" value="TPR-like"/>
    <property type="match status" value="2"/>
</dbReference>
<evidence type="ECO:0000256" key="4">
    <source>
        <dbReference type="ARBA" id="ARBA00022679"/>
    </source>
</evidence>
<gene>
    <name evidence="12" type="ORF">MMF97_13820</name>
</gene>
<evidence type="ECO:0000256" key="2">
    <source>
        <dbReference type="ARBA" id="ARBA00012438"/>
    </source>
</evidence>
<dbReference type="PANTHER" id="PTHR41523:SF8">
    <property type="entry name" value="ETHYLENE RESPONSE SENSOR PROTEIN"/>
    <property type="match status" value="1"/>
</dbReference>
<feature type="repeat" description="TPR" evidence="8">
    <location>
        <begin position="244"/>
        <end position="277"/>
    </location>
</feature>
<keyword evidence="10" id="KW-0812">Transmembrane</keyword>
<evidence type="ECO:0000256" key="9">
    <source>
        <dbReference type="SAM" id="Coils"/>
    </source>
</evidence>
<feature type="transmembrane region" description="Helical" evidence="10">
    <location>
        <begin position="482"/>
        <end position="502"/>
    </location>
</feature>
<keyword evidence="4" id="KW-0808">Transferase</keyword>
<keyword evidence="8" id="KW-0802">TPR repeat</keyword>
<dbReference type="SMART" id="SM00387">
    <property type="entry name" value="HATPase_c"/>
    <property type="match status" value="1"/>
</dbReference>
<feature type="coiled-coil region" evidence="9">
    <location>
        <begin position="335"/>
        <end position="362"/>
    </location>
</feature>
<evidence type="ECO:0000256" key="6">
    <source>
        <dbReference type="ARBA" id="ARBA00022777"/>
    </source>
</evidence>
<dbReference type="PROSITE" id="PS50293">
    <property type="entry name" value="TPR_REGION"/>
    <property type="match status" value="1"/>
</dbReference>
<dbReference type="EMBL" id="JALGBH010000002">
    <property type="protein sequence ID" value="MCJ0743792.1"/>
    <property type="molecule type" value="Genomic_DNA"/>
</dbReference>
<keyword evidence="10" id="KW-1133">Transmembrane helix</keyword>
<dbReference type="InterPro" id="IPR003594">
    <property type="entry name" value="HATPase_dom"/>
</dbReference>
<keyword evidence="10" id="KW-0472">Membrane</keyword>
<dbReference type="Pfam" id="PF13424">
    <property type="entry name" value="TPR_12"/>
    <property type="match status" value="3"/>
</dbReference>
<organism evidence="12 13">
    <name type="scientific">Pedobacter montanisoli</name>
    <dbReference type="NCBI Taxonomy" id="2923277"/>
    <lineage>
        <taxon>Bacteria</taxon>
        <taxon>Pseudomonadati</taxon>
        <taxon>Bacteroidota</taxon>
        <taxon>Sphingobacteriia</taxon>
        <taxon>Sphingobacteriales</taxon>
        <taxon>Sphingobacteriaceae</taxon>
        <taxon>Pedobacter</taxon>
    </lineage>
</organism>
<dbReference type="PROSITE" id="PS50005">
    <property type="entry name" value="TPR"/>
    <property type="match status" value="2"/>
</dbReference>
<dbReference type="PANTHER" id="PTHR41523">
    <property type="entry name" value="TWO-COMPONENT SYSTEM SENSOR PROTEIN"/>
    <property type="match status" value="1"/>
</dbReference>
<comment type="catalytic activity">
    <reaction evidence="1">
        <text>ATP + protein L-histidine = ADP + protein N-phospho-L-histidine.</text>
        <dbReference type="EC" id="2.7.13.3"/>
    </reaction>
</comment>
<dbReference type="Gene3D" id="3.30.565.10">
    <property type="entry name" value="Histidine kinase-like ATPase, C-terminal domain"/>
    <property type="match status" value="1"/>
</dbReference>
<name>A0ABS9ZZR6_9SPHI</name>
<dbReference type="Gene3D" id="1.25.40.10">
    <property type="entry name" value="Tetratricopeptide repeat domain"/>
    <property type="match status" value="3"/>
</dbReference>
<evidence type="ECO:0000313" key="13">
    <source>
        <dbReference type="Proteomes" id="UP001165460"/>
    </source>
</evidence>
<dbReference type="Pfam" id="PF07568">
    <property type="entry name" value="HisKA_2"/>
    <property type="match status" value="1"/>
</dbReference>
<proteinExistence type="predicted"/>
<dbReference type="InterPro" id="IPR011990">
    <property type="entry name" value="TPR-like_helical_dom_sf"/>
</dbReference>
<evidence type="ECO:0000256" key="8">
    <source>
        <dbReference type="PROSITE-ProRule" id="PRU00339"/>
    </source>
</evidence>
<keyword evidence="5" id="KW-0547">Nucleotide-binding</keyword>
<dbReference type="Proteomes" id="UP001165460">
    <property type="component" value="Unassembled WGS sequence"/>
</dbReference>
<evidence type="ECO:0000256" key="7">
    <source>
        <dbReference type="ARBA" id="ARBA00022840"/>
    </source>
</evidence>
<feature type="repeat" description="TPR" evidence="8">
    <location>
        <begin position="124"/>
        <end position="157"/>
    </location>
</feature>
<dbReference type="EC" id="2.7.13.3" evidence="2"/>
<evidence type="ECO:0000259" key="11">
    <source>
        <dbReference type="PROSITE" id="PS50109"/>
    </source>
</evidence>
<reference evidence="12" key="1">
    <citation type="submission" date="2022-03" db="EMBL/GenBank/DDBJ databases">
        <authorList>
            <person name="Woo C.Y."/>
        </authorList>
    </citation>
    <scope>NUCLEOTIDE SEQUENCE</scope>
    <source>
        <strain evidence="12">CYS-01</strain>
    </source>
</reference>
<accession>A0ABS9ZZR6</accession>
<keyword evidence="7" id="KW-0067">ATP-binding</keyword>
<dbReference type="Pfam" id="PF13181">
    <property type="entry name" value="TPR_8"/>
    <property type="match status" value="1"/>
</dbReference>
<evidence type="ECO:0000256" key="1">
    <source>
        <dbReference type="ARBA" id="ARBA00000085"/>
    </source>
</evidence>
<dbReference type="InterPro" id="IPR005467">
    <property type="entry name" value="His_kinase_dom"/>
</dbReference>
<evidence type="ECO:0000256" key="10">
    <source>
        <dbReference type="SAM" id="Phobius"/>
    </source>
</evidence>
<evidence type="ECO:0000256" key="5">
    <source>
        <dbReference type="ARBA" id="ARBA00022741"/>
    </source>
</evidence>
<keyword evidence="9" id="KW-0175">Coiled coil</keyword>
<sequence>MKYPKLILCLLIFMVICLFKSKGQTKIIDSLTNAIENASGIQKRAGLYLQRSKSWPVQQYENIIADAQQSFNYFQQLADTSGMINTSMQLANTYTRQNKYGTGIEFDNLALQLAEKKNDTKAIITALAHRGRNYVSLGNVQLAEQDYTQALKLSEKGDFEFETISIYNGLAVLLRQTGKFEESVKNSDKMIALAEKFRLKPTLATALMNKANALSQLARYEEAMAVHLKGLAIKESLNDKIGLLQSYNNIGLILRMMKDYEKSIQYYRKALQISIPLKQYSSIGNNYSNLAISYIDLNKNLDSVPYFFQQAISAFEQNKEQRGLAMSLHNYGNFLLDHKKDYENAEQLLQRALAIRRNLNSSYDLASTMNVLGTLKLKTGHKAEAEQLLLKGLEFLQTENGEKKKDNYLRLARFYKENGDLDKAYQYQAHYAAMQDTLLTEGKIVNALKLQNKYEIEKKNNELALAGKENQLQKIALSKHRLQIWFLAIVLILFLAIIGIVYKNYLAKKHNAEVLVVKNNQIETLVREQHHRVKNNLQVISALLSLQSNKVEDEKAKDALEEGKLRVDAMALIHQKLYLNDNLASIHIGDYVRNLSNALAESYGYKAEVIKTSIDMPDQTFDLDQAIPIGLIINELISNSFKHAFKGQENPEIKISMLQDQVEQTRLIVADNGINVQSEADQTHKSSTSFGLRLIRTLVKQLEGTLDVQQAAGTKYTIVFKNN</sequence>
<protein>
    <recommendedName>
        <fullName evidence="2">histidine kinase</fullName>
        <ecNumber evidence="2">2.7.13.3</ecNumber>
    </recommendedName>
</protein>
<keyword evidence="3" id="KW-0597">Phosphoprotein</keyword>
<keyword evidence="6" id="KW-0418">Kinase</keyword>
<dbReference type="RefSeq" id="WP_243363104.1">
    <property type="nucleotide sequence ID" value="NZ_JALGBH010000002.1"/>
</dbReference>
<dbReference type="PROSITE" id="PS50109">
    <property type="entry name" value="HIS_KIN"/>
    <property type="match status" value="1"/>
</dbReference>
<dbReference type="SMART" id="SM00028">
    <property type="entry name" value="TPR"/>
    <property type="match status" value="7"/>
</dbReference>
<comment type="caution">
    <text evidence="12">The sequence shown here is derived from an EMBL/GenBank/DDBJ whole genome shotgun (WGS) entry which is preliminary data.</text>
</comment>
<dbReference type="Pfam" id="PF02518">
    <property type="entry name" value="HATPase_c"/>
    <property type="match status" value="1"/>
</dbReference>
<evidence type="ECO:0000256" key="3">
    <source>
        <dbReference type="ARBA" id="ARBA00022553"/>
    </source>
</evidence>